<dbReference type="AlphaFoldDB" id="E1F5Z2"/>
<reference evidence="1 2" key="1">
    <citation type="journal article" date="2010" name="BMC Genomics">
        <title>Genome analysis and comparative genomics of a Giardia intestinalis assemblage E isolate.</title>
        <authorList>
            <person name="Jerlstrom-Hultqvist J."/>
            <person name="Franzen O."/>
            <person name="Ankarklev J."/>
            <person name="Xu F."/>
            <person name="Nohynkova E."/>
            <person name="Andersson J.O."/>
            <person name="Svard S.G."/>
            <person name="Andersson B."/>
        </authorList>
    </citation>
    <scope>NUCLEOTIDE SEQUENCE [LARGE SCALE GENOMIC DNA]</scope>
    <source>
        <strain evidence="1 2">P15</strain>
    </source>
</reference>
<sequence>MDSQGKNEKFLLLPPDSLDILAHIIRFQILAPDFGLWFLDSGSRQTHGREGPACPGWRWLAWGIAQTAGGNPTSVKRRVNGGRPVILRARPPCTAAACTGLAPEGAPCCAGPLTAAHGCRAASAEICSESHRARIGRVFPALHSARYRARGVARCCPTMLPCQNHYLPAWQEQRYHTEDAAMASDPARLPIGWIAYRVRARRKPRCLCEASLDACRPGAALAQLDQSSASDEAHRLHGQSYPFPFARILHARCCR</sequence>
<organism evidence="1 2">
    <name type="scientific">Giardia intestinalis (strain P15)</name>
    <name type="common">Giardia lamblia</name>
    <dbReference type="NCBI Taxonomy" id="658858"/>
    <lineage>
        <taxon>Eukaryota</taxon>
        <taxon>Metamonada</taxon>
        <taxon>Diplomonadida</taxon>
        <taxon>Hexamitidae</taxon>
        <taxon>Giardiinae</taxon>
        <taxon>Giardia</taxon>
    </lineage>
</organism>
<dbReference type="Proteomes" id="UP000008974">
    <property type="component" value="Unassembled WGS sequence"/>
</dbReference>
<accession>E1F5Z2</accession>
<dbReference type="EMBL" id="ACVC01000194">
    <property type="protein sequence ID" value="EFO62055.1"/>
    <property type="molecule type" value="Genomic_DNA"/>
</dbReference>
<proteinExistence type="predicted"/>
<name>E1F5Z2_GIAIA</name>
<protein>
    <submittedName>
        <fullName evidence="1">Uncharacterized protein</fullName>
    </submittedName>
</protein>
<evidence type="ECO:0000313" key="1">
    <source>
        <dbReference type="EMBL" id="EFO62055.1"/>
    </source>
</evidence>
<gene>
    <name evidence="1" type="ORF">GLP15_1891</name>
</gene>
<evidence type="ECO:0000313" key="2">
    <source>
        <dbReference type="Proteomes" id="UP000008974"/>
    </source>
</evidence>
<comment type="caution">
    <text evidence="1">The sequence shown here is derived from an EMBL/GenBank/DDBJ whole genome shotgun (WGS) entry which is preliminary data.</text>
</comment>
<dbReference type="VEuPathDB" id="GiardiaDB:GLP15_1891"/>